<dbReference type="Gene3D" id="3.10.450.240">
    <property type="match status" value="1"/>
</dbReference>
<evidence type="ECO:0000256" key="1">
    <source>
        <dbReference type="SAM" id="MobiDB-lite"/>
    </source>
</evidence>
<accession>A0A918NIA0</accession>
<feature type="compositionally biased region" description="Basic and acidic residues" evidence="1">
    <location>
        <begin position="45"/>
        <end position="57"/>
    </location>
</feature>
<dbReference type="AlphaFoldDB" id="A0A918NIA0"/>
<evidence type="ECO:0000313" key="3">
    <source>
        <dbReference type="EMBL" id="GGX75182.1"/>
    </source>
</evidence>
<dbReference type="RefSeq" id="WP_189587049.1">
    <property type="nucleotide sequence ID" value="NZ_BMYV01000003.1"/>
</dbReference>
<protein>
    <recommendedName>
        <fullName evidence="2">Tim44-like domain-containing protein</fullName>
    </recommendedName>
</protein>
<dbReference type="Pfam" id="PF04280">
    <property type="entry name" value="Tim44"/>
    <property type="match status" value="1"/>
</dbReference>
<dbReference type="InterPro" id="IPR032710">
    <property type="entry name" value="NTF2-like_dom_sf"/>
</dbReference>
<dbReference type="SMART" id="SM00978">
    <property type="entry name" value="Tim44"/>
    <property type="match status" value="1"/>
</dbReference>
<sequence length="221" mass="23962">MFDVMIYAALATIVVVVFYSVLGKQTGFGGVPEEKSDPVDFGMDDPNRKNDSPPDPDVERLGLSGITRLDPSFTIAHFMHGATAAYSMILEAYASGDRDLLKDLLTADTFEIYDEAITAREAADQTQVTDLGRLRKATIKAARVEGSVGHISVIYEADLTSALLDAEGTVIMGDPDVLSSISEVWEFERDLKGRDLNWRLAAVEPSEGDALEADPTPDTTT</sequence>
<dbReference type="InterPro" id="IPR007379">
    <property type="entry name" value="Tim44-like_dom"/>
</dbReference>
<dbReference type="NCBIfam" id="NF033779">
    <property type="entry name" value="Tim44_TimA_adap"/>
    <property type="match status" value="1"/>
</dbReference>
<feature type="region of interest" description="Disordered" evidence="1">
    <location>
        <begin position="33"/>
        <end position="57"/>
    </location>
</feature>
<organism evidence="3 4">
    <name type="scientific">Litorimonas cladophorae</name>
    <dbReference type="NCBI Taxonomy" id="1220491"/>
    <lineage>
        <taxon>Bacteria</taxon>
        <taxon>Pseudomonadati</taxon>
        <taxon>Pseudomonadota</taxon>
        <taxon>Alphaproteobacteria</taxon>
        <taxon>Maricaulales</taxon>
        <taxon>Robiginitomaculaceae</taxon>
    </lineage>
</organism>
<feature type="domain" description="Tim44-like" evidence="2">
    <location>
        <begin position="59"/>
        <end position="205"/>
    </location>
</feature>
<evidence type="ECO:0000313" key="4">
    <source>
        <dbReference type="Proteomes" id="UP000600865"/>
    </source>
</evidence>
<dbReference type="Proteomes" id="UP000600865">
    <property type="component" value="Unassembled WGS sequence"/>
</dbReference>
<comment type="caution">
    <text evidence="3">The sequence shown here is derived from an EMBL/GenBank/DDBJ whole genome shotgun (WGS) entry which is preliminary data.</text>
</comment>
<dbReference type="EMBL" id="BMYV01000003">
    <property type="protein sequence ID" value="GGX75182.1"/>
    <property type="molecule type" value="Genomic_DNA"/>
</dbReference>
<keyword evidence="4" id="KW-1185">Reference proteome</keyword>
<dbReference type="SUPFAM" id="SSF54427">
    <property type="entry name" value="NTF2-like"/>
    <property type="match status" value="1"/>
</dbReference>
<evidence type="ECO:0000259" key="2">
    <source>
        <dbReference type="SMART" id="SM00978"/>
    </source>
</evidence>
<reference evidence="3 4" key="1">
    <citation type="journal article" date="2014" name="Int. J. Syst. Evol. Microbiol.">
        <title>Complete genome sequence of Corynebacterium casei LMG S-19264T (=DSM 44701T), isolated from a smear-ripened cheese.</title>
        <authorList>
            <consortium name="US DOE Joint Genome Institute (JGI-PGF)"/>
            <person name="Walter F."/>
            <person name="Albersmeier A."/>
            <person name="Kalinowski J."/>
            <person name="Ruckert C."/>
        </authorList>
    </citation>
    <scope>NUCLEOTIDE SEQUENCE [LARGE SCALE GENOMIC DNA]</scope>
    <source>
        <strain evidence="3 4">KCTC 23968</strain>
    </source>
</reference>
<proteinExistence type="predicted"/>
<gene>
    <name evidence="3" type="ORF">GCM10011309_26740</name>
</gene>
<name>A0A918NIA0_9PROT</name>